<organism evidence="2 3">
    <name type="scientific">Nocardiopsis terrae</name>
    <dbReference type="NCBI Taxonomy" id="372655"/>
    <lineage>
        <taxon>Bacteria</taxon>
        <taxon>Bacillati</taxon>
        <taxon>Actinomycetota</taxon>
        <taxon>Actinomycetes</taxon>
        <taxon>Streptosporangiales</taxon>
        <taxon>Nocardiopsidaceae</taxon>
        <taxon>Nocardiopsis</taxon>
    </lineage>
</organism>
<evidence type="ECO:0000256" key="1">
    <source>
        <dbReference type="SAM" id="Coils"/>
    </source>
</evidence>
<evidence type="ECO:0000313" key="3">
    <source>
        <dbReference type="Proteomes" id="UP000598217"/>
    </source>
</evidence>
<evidence type="ECO:0000313" key="2">
    <source>
        <dbReference type="EMBL" id="MBE1458931.1"/>
    </source>
</evidence>
<sequence>MLDGYEQWTIGRAEDVLLVQCLNELGFEASVNPDTGTSEETLTHFGPHREYRRYGMARVDLAEEYGFEVPLDDGPRREPYLLAEGFDLEEARTVVDGFSHTGDGIETPSGAPVPEGGCHHQARLRIDPESAAPGPEGYVDLDEGGELPGTHGLAEGIHSESFFAVVDSPEVGAAEADWRGCVRETGYEGAPPGAGEGLGRDDAPLSADCMDASGYLDVFVAQECAFQEAEVEENLGALEERAGELREQVETAREVLDW</sequence>
<proteinExistence type="predicted"/>
<reference evidence="2 3" key="1">
    <citation type="submission" date="2020-10" db="EMBL/GenBank/DDBJ databases">
        <title>Sequencing the genomes of 1000 actinobacteria strains.</title>
        <authorList>
            <person name="Klenk H.-P."/>
        </authorList>
    </citation>
    <scope>NUCLEOTIDE SEQUENCE [LARGE SCALE GENOMIC DNA]</scope>
    <source>
        <strain evidence="2 3">DSM 45157</strain>
    </source>
</reference>
<accession>A0ABR9HIT5</accession>
<comment type="caution">
    <text evidence="2">The sequence shown here is derived from an EMBL/GenBank/DDBJ whole genome shotgun (WGS) entry which is preliminary data.</text>
</comment>
<keyword evidence="1" id="KW-0175">Coiled coil</keyword>
<protein>
    <submittedName>
        <fullName evidence="2">Uncharacterized protein</fullName>
    </submittedName>
</protein>
<dbReference type="EMBL" id="JADBDY010000001">
    <property type="protein sequence ID" value="MBE1458931.1"/>
    <property type="molecule type" value="Genomic_DNA"/>
</dbReference>
<keyword evidence="3" id="KW-1185">Reference proteome</keyword>
<gene>
    <name evidence="2" type="ORF">H4W79_003145</name>
</gene>
<feature type="coiled-coil region" evidence="1">
    <location>
        <begin position="228"/>
        <end position="255"/>
    </location>
</feature>
<dbReference type="Proteomes" id="UP000598217">
    <property type="component" value="Unassembled WGS sequence"/>
</dbReference>
<dbReference type="RefSeq" id="WP_191271921.1">
    <property type="nucleotide sequence ID" value="NZ_BMXJ01000005.1"/>
</dbReference>
<name>A0ABR9HIT5_9ACTN</name>